<organism evidence="3 4">
    <name type="scientific">Lyophyllum shimeji</name>
    <name type="common">Hon-shimeji</name>
    <name type="synonym">Tricholoma shimeji</name>
    <dbReference type="NCBI Taxonomy" id="47721"/>
    <lineage>
        <taxon>Eukaryota</taxon>
        <taxon>Fungi</taxon>
        <taxon>Dikarya</taxon>
        <taxon>Basidiomycota</taxon>
        <taxon>Agaricomycotina</taxon>
        <taxon>Agaricomycetes</taxon>
        <taxon>Agaricomycetidae</taxon>
        <taxon>Agaricales</taxon>
        <taxon>Tricholomatineae</taxon>
        <taxon>Lyophyllaceae</taxon>
        <taxon>Lyophyllum</taxon>
    </lineage>
</organism>
<dbReference type="Pfam" id="PF22660">
    <property type="entry name" value="RS_preATP-grasp-like"/>
    <property type="match status" value="1"/>
</dbReference>
<proteinExistence type="predicted"/>
<dbReference type="EMBL" id="BRPK01000021">
    <property type="protein sequence ID" value="GLB45312.1"/>
    <property type="molecule type" value="Genomic_DNA"/>
</dbReference>
<name>A0A9P3UUM7_LYOSH</name>
<keyword evidence="4" id="KW-1185">Reference proteome</keyword>
<evidence type="ECO:0000259" key="2">
    <source>
        <dbReference type="Pfam" id="PF22660"/>
    </source>
</evidence>
<feature type="domain" description="PurT/PurK-like preATP-grasp" evidence="2">
    <location>
        <begin position="1"/>
        <end position="74"/>
    </location>
</feature>
<dbReference type="Gene3D" id="3.40.50.20">
    <property type="match status" value="1"/>
</dbReference>
<dbReference type="AlphaFoldDB" id="A0A9P3UUM7"/>
<dbReference type="PANTHER" id="PTHR11609">
    <property type="entry name" value="PURINE BIOSYNTHESIS PROTEIN 6/7, PUR6/7"/>
    <property type="match status" value="1"/>
</dbReference>
<dbReference type="OrthoDB" id="15425at2759"/>
<evidence type="ECO:0000256" key="1">
    <source>
        <dbReference type="SAM" id="MobiDB-lite"/>
    </source>
</evidence>
<dbReference type="Proteomes" id="UP001063166">
    <property type="component" value="Unassembled WGS sequence"/>
</dbReference>
<reference evidence="3" key="1">
    <citation type="submission" date="2022-07" db="EMBL/GenBank/DDBJ databases">
        <title>The genome of Lyophyllum shimeji provides insight into the initial evolution of ectomycorrhizal fungal genome.</title>
        <authorList>
            <person name="Kobayashi Y."/>
            <person name="Shibata T."/>
            <person name="Hirakawa H."/>
            <person name="Shigenobu S."/>
            <person name="Nishiyama T."/>
            <person name="Yamada A."/>
            <person name="Hasebe M."/>
            <person name="Kawaguchi M."/>
        </authorList>
    </citation>
    <scope>NUCLEOTIDE SEQUENCE</scope>
    <source>
        <strain evidence="3">AT787</strain>
    </source>
</reference>
<sequence length="163" mass="17884">MLAASASLFNVKVVILDVGESAPAKQVIAPISPTHVDGTFADPPKIRELADKADVLTVEIEHVDVGALEAVQNVPRPTLLAIHLSPATIHTIQDKFRQKEHLSSRGYPISDFPPFEPNEESKRAAAHSEHKVAWLRRCRIFVGERNTISKVLQTDLGAQVIKT</sequence>
<evidence type="ECO:0000313" key="3">
    <source>
        <dbReference type="EMBL" id="GLB45312.1"/>
    </source>
</evidence>
<dbReference type="InterPro" id="IPR054350">
    <property type="entry name" value="PurT/PurK_preATP-grasp"/>
</dbReference>
<dbReference type="InterPro" id="IPR016185">
    <property type="entry name" value="PreATP-grasp_dom_sf"/>
</dbReference>
<gene>
    <name evidence="3" type="primary">ADE2</name>
    <name evidence="3" type="ORF">LshimejAT787_2100720</name>
</gene>
<accession>A0A9P3UUM7</accession>
<dbReference type="PANTHER" id="PTHR11609:SF5">
    <property type="entry name" value="PHOSPHORIBOSYLAMINOIMIDAZOLE CARBOXYLASE"/>
    <property type="match status" value="1"/>
</dbReference>
<evidence type="ECO:0000313" key="4">
    <source>
        <dbReference type="Proteomes" id="UP001063166"/>
    </source>
</evidence>
<dbReference type="SUPFAM" id="SSF52440">
    <property type="entry name" value="PreATP-grasp domain"/>
    <property type="match status" value="1"/>
</dbReference>
<comment type="caution">
    <text evidence="3">The sequence shown here is derived from an EMBL/GenBank/DDBJ whole genome shotgun (WGS) entry which is preliminary data.</text>
</comment>
<feature type="region of interest" description="Disordered" evidence="1">
    <location>
        <begin position="107"/>
        <end position="127"/>
    </location>
</feature>
<protein>
    <submittedName>
        <fullName evidence="3">Phosphoribosylaminoimidazole carboxylase</fullName>
    </submittedName>
</protein>